<proteinExistence type="predicted"/>
<dbReference type="AlphaFoldDB" id="A0A7Y9DR57"/>
<evidence type="ECO:0000313" key="1">
    <source>
        <dbReference type="EMBL" id="NYD33915.1"/>
    </source>
</evidence>
<dbReference type="InterPro" id="IPR023393">
    <property type="entry name" value="START-like_dom_sf"/>
</dbReference>
<gene>
    <name evidence="1" type="ORF">BJ983_000017</name>
</gene>
<evidence type="ECO:0000313" key="2">
    <source>
        <dbReference type="Proteomes" id="UP000535890"/>
    </source>
</evidence>
<dbReference type="RefSeq" id="WP_179791933.1">
    <property type="nucleotide sequence ID" value="NZ_BAABHP010000012.1"/>
</dbReference>
<dbReference type="Proteomes" id="UP000535890">
    <property type="component" value="Unassembled WGS sequence"/>
</dbReference>
<organism evidence="1 2">
    <name type="scientific">Actinomycetospora corticicola</name>
    <dbReference type="NCBI Taxonomy" id="663602"/>
    <lineage>
        <taxon>Bacteria</taxon>
        <taxon>Bacillati</taxon>
        <taxon>Actinomycetota</taxon>
        <taxon>Actinomycetes</taxon>
        <taxon>Pseudonocardiales</taxon>
        <taxon>Pseudonocardiaceae</taxon>
        <taxon>Actinomycetospora</taxon>
    </lineage>
</organism>
<comment type="caution">
    <text evidence="1">The sequence shown here is derived from an EMBL/GenBank/DDBJ whole genome shotgun (WGS) entry which is preliminary data.</text>
</comment>
<sequence>MADFSSTTTVDASPDDLFAFLSDVGNLPRYFARMTSAESTGGNAVHTTAELPDGSSVEGEAWFEVDRDAQHLSWGAEGSSEYHGYLDVRPAEHGATVEVHIHTTRVEAGDHEVQNGVDETLDRIRTLVEEQGAAG</sequence>
<name>A0A7Y9DR57_9PSEU</name>
<dbReference type="Pfam" id="PF10604">
    <property type="entry name" value="Polyketide_cyc2"/>
    <property type="match status" value="1"/>
</dbReference>
<keyword evidence="2" id="KW-1185">Reference proteome</keyword>
<dbReference type="InterPro" id="IPR019587">
    <property type="entry name" value="Polyketide_cyclase/dehydratase"/>
</dbReference>
<accession>A0A7Y9DR57</accession>
<reference evidence="1 2" key="1">
    <citation type="submission" date="2020-07" db="EMBL/GenBank/DDBJ databases">
        <title>Sequencing the genomes of 1000 actinobacteria strains.</title>
        <authorList>
            <person name="Klenk H.-P."/>
        </authorList>
    </citation>
    <scope>NUCLEOTIDE SEQUENCE [LARGE SCALE GENOMIC DNA]</scope>
    <source>
        <strain evidence="1 2">DSM 45772</strain>
    </source>
</reference>
<dbReference type="EMBL" id="JACCBN010000001">
    <property type="protein sequence ID" value="NYD33915.1"/>
    <property type="molecule type" value="Genomic_DNA"/>
</dbReference>
<dbReference type="Gene3D" id="3.30.530.20">
    <property type="match status" value="1"/>
</dbReference>
<dbReference type="SUPFAM" id="SSF55961">
    <property type="entry name" value="Bet v1-like"/>
    <property type="match status" value="1"/>
</dbReference>
<protein>
    <submittedName>
        <fullName evidence="1">Putative membrane protein</fullName>
    </submittedName>
</protein>